<accession>A0A7T8GP65</accession>
<evidence type="ECO:0000313" key="7">
    <source>
        <dbReference type="EMBL" id="QQP35148.1"/>
    </source>
</evidence>
<dbReference type="SMART" id="SM00249">
    <property type="entry name" value="PHD"/>
    <property type="match status" value="1"/>
</dbReference>
<sequence length="325" mass="36484">PSRLAAKKASEAVAASIAAAPSTATTGKPKKLYRIKYDKYISMRPSTGSPFDALIAATQVVNAVELSEKLPFSWKWSDEARDDLETHPKNCVVCQRTSRGVPALSCDYCSSVYHLDCLDPPLCEIPKDTWMCPTHVEHFVDSHLLDSTSFTQRIKLWDKYARAPVDTDSIRVDFFRKINSGKRGSSRLIRSRPRVPMSNRVHVPDLVKAQYRSPGPGFPREAWASVPSVRRQEDSNEWLKGVIALQNSFMRPKEDVKDEGNESDETASNCSLEVNDEDADLLTDEVRAALNELISRRRSKLANLPQSSKSSSPFKRPRSSLRTFL</sequence>
<dbReference type="AlphaFoldDB" id="A0A7T8GP65"/>
<evidence type="ECO:0000313" key="8">
    <source>
        <dbReference type="Proteomes" id="UP000595437"/>
    </source>
</evidence>
<evidence type="ECO:0000259" key="5">
    <source>
        <dbReference type="SMART" id="SM00109"/>
    </source>
</evidence>
<dbReference type="InterPro" id="IPR019787">
    <property type="entry name" value="Znf_PHD-finger"/>
</dbReference>
<dbReference type="GO" id="GO:0008270">
    <property type="term" value="F:zinc ion binding"/>
    <property type="evidence" value="ECO:0007669"/>
    <property type="project" value="UniProtKB-KW"/>
</dbReference>
<keyword evidence="1" id="KW-0479">Metal-binding</keyword>
<evidence type="ECO:0000256" key="2">
    <source>
        <dbReference type="ARBA" id="ARBA00022771"/>
    </source>
</evidence>
<dbReference type="OrthoDB" id="1919692at2759"/>
<feature type="non-terminal residue" evidence="7">
    <location>
        <position position="1"/>
    </location>
</feature>
<keyword evidence="3" id="KW-0862">Zinc</keyword>
<dbReference type="Gene3D" id="2.30.30.1150">
    <property type="match status" value="1"/>
</dbReference>
<protein>
    <submittedName>
        <fullName evidence="7">FYVE-containing protein_ putative</fullName>
    </submittedName>
</protein>
<keyword evidence="8" id="KW-1185">Reference proteome</keyword>
<feature type="region of interest" description="Disordered" evidence="4">
    <location>
        <begin position="250"/>
        <end position="269"/>
    </location>
</feature>
<dbReference type="PANTHER" id="PTHR47636:SF1">
    <property type="entry name" value="TRANSCRIPTIONAL REGULATORY PROTEIN RCO1"/>
    <property type="match status" value="1"/>
</dbReference>
<dbReference type="PANTHER" id="PTHR47636">
    <property type="entry name" value="TRANSCRIPTIONAL REGULATORY PROTEIN RCO1"/>
    <property type="match status" value="1"/>
</dbReference>
<dbReference type="Pfam" id="PF00628">
    <property type="entry name" value="PHD"/>
    <property type="match status" value="1"/>
</dbReference>
<dbReference type="CDD" id="cd15534">
    <property type="entry name" value="PHD2_PHF12_Rco1"/>
    <property type="match status" value="1"/>
</dbReference>
<dbReference type="GO" id="GO:0006357">
    <property type="term" value="P:regulation of transcription by RNA polymerase II"/>
    <property type="evidence" value="ECO:0007669"/>
    <property type="project" value="TreeGrafter"/>
</dbReference>
<gene>
    <name evidence="7" type="ORF">FKW44_023295</name>
</gene>
<feature type="domain" description="Phorbol-ester/DAG-type" evidence="5">
    <location>
        <begin position="70"/>
        <end position="132"/>
    </location>
</feature>
<feature type="domain" description="Zinc finger PHD-type" evidence="6">
    <location>
        <begin position="90"/>
        <end position="136"/>
    </location>
</feature>
<dbReference type="InterPro" id="IPR011011">
    <property type="entry name" value="Znf_FYVE_PHD"/>
</dbReference>
<dbReference type="InterPro" id="IPR002219">
    <property type="entry name" value="PKC_DAG/PE"/>
</dbReference>
<evidence type="ECO:0000256" key="3">
    <source>
        <dbReference type="ARBA" id="ARBA00022833"/>
    </source>
</evidence>
<name>A0A7T8GP65_CALRO</name>
<reference evidence="8" key="1">
    <citation type="submission" date="2021-01" db="EMBL/GenBank/DDBJ databases">
        <title>Caligus Genome Assembly.</title>
        <authorList>
            <person name="Gallardo-Escarate C."/>
        </authorList>
    </citation>
    <scope>NUCLEOTIDE SEQUENCE [LARGE SCALE GENOMIC DNA]</scope>
</reference>
<feature type="non-terminal residue" evidence="7">
    <location>
        <position position="325"/>
    </location>
</feature>
<keyword evidence="2" id="KW-0863">Zinc-finger</keyword>
<feature type="compositionally biased region" description="Basic and acidic residues" evidence="4">
    <location>
        <begin position="251"/>
        <end position="260"/>
    </location>
</feature>
<dbReference type="Proteomes" id="UP000595437">
    <property type="component" value="Chromosome 18"/>
</dbReference>
<dbReference type="SUPFAM" id="SSF57903">
    <property type="entry name" value="FYVE/PHD zinc finger"/>
    <property type="match status" value="1"/>
</dbReference>
<proteinExistence type="predicted"/>
<dbReference type="EMBL" id="CP045907">
    <property type="protein sequence ID" value="QQP35148.1"/>
    <property type="molecule type" value="Genomic_DNA"/>
</dbReference>
<organism evidence="7 8">
    <name type="scientific">Caligus rogercresseyi</name>
    <name type="common">Sea louse</name>
    <dbReference type="NCBI Taxonomy" id="217165"/>
    <lineage>
        <taxon>Eukaryota</taxon>
        <taxon>Metazoa</taxon>
        <taxon>Ecdysozoa</taxon>
        <taxon>Arthropoda</taxon>
        <taxon>Crustacea</taxon>
        <taxon>Multicrustacea</taxon>
        <taxon>Hexanauplia</taxon>
        <taxon>Copepoda</taxon>
        <taxon>Siphonostomatoida</taxon>
        <taxon>Caligidae</taxon>
        <taxon>Caligus</taxon>
    </lineage>
</organism>
<feature type="region of interest" description="Disordered" evidence="4">
    <location>
        <begin position="298"/>
        <end position="325"/>
    </location>
</feature>
<evidence type="ECO:0000259" key="6">
    <source>
        <dbReference type="SMART" id="SM00249"/>
    </source>
</evidence>
<evidence type="ECO:0000256" key="4">
    <source>
        <dbReference type="SAM" id="MobiDB-lite"/>
    </source>
</evidence>
<dbReference type="InterPro" id="IPR052819">
    <property type="entry name" value="Chromatin_regulatory_protein"/>
</dbReference>
<evidence type="ECO:0000256" key="1">
    <source>
        <dbReference type="ARBA" id="ARBA00022723"/>
    </source>
</evidence>
<dbReference type="InterPro" id="IPR001965">
    <property type="entry name" value="Znf_PHD"/>
</dbReference>
<dbReference type="SMART" id="SM00109">
    <property type="entry name" value="C1"/>
    <property type="match status" value="1"/>
</dbReference>
<dbReference type="GO" id="GO:0032221">
    <property type="term" value="C:Rpd3S complex"/>
    <property type="evidence" value="ECO:0007669"/>
    <property type="project" value="TreeGrafter"/>
</dbReference>